<sequence>QKRPVWEDEEDEAVEVNIAGRNRLRKLRQTEEETVVTGREYEARLRQQHSKLNPRTSWATEGRAKRKRGFGDDLSDDDEEEREGVLASAGPLLARGALLPAGLLEATRVRDANIAEPSAAVVRSLEFHPDGQVLMTAGLDKRLRFFQVDGVRNPKIQSIYLDNFAITQAAFAAGGSHVIATARRKHFYTFDLGSASVEKVAGLVGRPERSLESFAACPAPDNPLVAFLGNEGCVPLVSLRSRQCVGDLKMSGTVKKVSTPWLAGSDGVVHTWDMRMRRCLSRAVDEGCFCSTSLAASADGRLYATGSKAGVVNVYNRSQGGQPMLPASVSPLKTLMNLTTSVDSLAFNPDTQILAMASRMKKDALRLVHLPSGTVFSNWPTSRSPLGYVHSLAFSPGGGYLAIGNAKGRALLYRLHHYTAS</sequence>
<evidence type="ECO:0000256" key="9">
    <source>
        <dbReference type="SAM" id="MobiDB-lite"/>
    </source>
</evidence>
<dbReference type="InterPro" id="IPR036322">
    <property type="entry name" value="WD40_repeat_dom_sf"/>
</dbReference>
<evidence type="ECO:0000256" key="2">
    <source>
        <dbReference type="ARBA" id="ARBA00022552"/>
    </source>
</evidence>
<dbReference type="GO" id="GO:0006364">
    <property type="term" value="P:rRNA processing"/>
    <property type="evidence" value="ECO:0007669"/>
    <property type="project" value="UniProtKB-KW"/>
</dbReference>
<evidence type="ECO:0000313" key="11">
    <source>
        <dbReference type="Proteomes" id="UP000007264"/>
    </source>
</evidence>
<gene>
    <name evidence="10" type="ORF">COCSUDRAFT_16127</name>
</gene>
<dbReference type="AlphaFoldDB" id="I0YWI3"/>
<keyword evidence="3" id="KW-0597">Phosphoprotein</keyword>
<evidence type="ECO:0000256" key="8">
    <source>
        <dbReference type="ARBA" id="ARBA00074442"/>
    </source>
</evidence>
<reference evidence="10 11" key="1">
    <citation type="journal article" date="2012" name="Genome Biol.">
        <title>The genome of the polar eukaryotic microalga coccomyxa subellipsoidea reveals traits of cold adaptation.</title>
        <authorList>
            <person name="Blanc G."/>
            <person name="Agarkova I."/>
            <person name="Grimwood J."/>
            <person name="Kuo A."/>
            <person name="Brueggeman A."/>
            <person name="Dunigan D."/>
            <person name="Gurnon J."/>
            <person name="Ladunga I."/>
            <person name="Lindquist E."/>
            <person name="Lucas S."/>
            <person name="Pangilinan J."/>
            <person name="Proschold T."/>
            <person name="Salamov A."/>
            <person name="Schmutz J."/>
            <person name="Weeks D."/>
            <person name="Yamada T."/>
            <person name="Claverie J.M."/>
            <person name="Grigoriev I."/>
            <person name="Van Etten J."/>
            <person name="Lomsadze A."/>
            <person name="Borodovsky M."/>
        </authorList>
    </citation>
    <scope>NUCLEOTIDE SEQUENCE [LARGE SCALE GENOMIC DNA]</scope>
    <source>
        <strain evidence="10 11">C-169</strain>
    </source>
</reference>
<feature type="non-terminal residue" evidence="10">
    <location>
        <position position="1"/>
    </location>
</feature>
<keyword evidence="11" id="KW-1185">Reference proteome</keyword>
<dbReference type="InterPro" id="IPR001680">
    <property type="entry name" value="WD40_rpt"/>
</dbReference>
<keyword evidence="2" id="KW-0698">rRNA processing</keyword>
<keyword evidence="6" id="KW-0539">Nucleus</keyword>
<dbReference type="Proteomes" id="UP000007264">
    <property type="component" value="Unassembled WGS sequence"/>
</dbReference>
<dbReference type="GO" id="GO:0032040">
    <property type="term" value="C:small-subunit processome"/>
    <property type="evidence" value="ECO:0007669"/>
    <property type="project" value="TreeGrafter"/>
</dbReference>
<dbReference type="eggNOG" id="KOG2055">
    <property type="taxonomic scope" value="Eukaryota"/>
</dbReference>
<feature type="region of interest" description="Disordered" evidence="9">
    <location>
        <begin position="39"/>
        <end position="83"/>
    </location>
</feature>
<protein>
    <recommendedName>
        <fullName evidence="8">U3 small nucleolar RNA-associated protein 18 homolog</fullName>
    </recommendedName>
</protein>
<dbReference type="GO" id="GO:0034388">
    <property type="term" value="C:Pwp2p-containing subcomplex of 90S preribosome"/>
    <property type="evidence" value="ECO:0007669"/>
    <property type="project" value="TreeGrafter"/>
</dbReference>
<proteinExistence type="inferred from homology"/>
<dbReference type="InterPro" id="IPR015943">
    <property type="entry name" value="WD40/YVTN_repeat-like_dom_sf"/>
</dbReference>
<feature type="compositionally biased region" description="Acidic residues" evidence="9">
    <location>
        <begin position="73"/>
        <end position="82"/>
    </location>
</feature>
<dbReference type="Gene3D" id="2.130.10.10">
    <property type="entry name" value="YVTN repeat-like/Quinoprotein amine dehydrogenase"/>
    <property type="match status" value="1"/>
</dbReference>
<dbReference type="PANTHER" id="PTHR18359">
    <property type="entry name" value="WD-REPEAT PROTEIN-RELATED"/>
    <property type="match status" value="1"/>
</dbReference>
<evidence type="ECO:0000256" key="4">
    <source>
        <dbReference type="ARBA" id="ARBA00022574"/>
    </source>
</evidence>
<evidence type="ECO:0000256" key="1">
    <source>
        <dbReference type="ARBA" id="ARBA00004604"/>
    </source>
</evidence>
<accession>I0YWI3</accession>
<evidence type="ECO:0000256" key="6">
    <source>
        <dbReference type="ARBA" id="ARBA00023242"/>
    </source>
</evidence>
<dbReference type="FunFam" id="2.130.10.10:FF:000121">
    <property type="entry name" value="U3 small nucleolar RNA-associated protein 18 homolog"/>
    <property type="match status" value="1"/>
</dbReference>
<evidence type="ECO:0000256" key="7">
    <source>
        <dbReference type="ARBA" id="ARBA00025767"/>
    </source>
</evidence>
<dbReference type="EMBL" id="AGSI01000009">
    <property type="protein sequence ID" value="EIE22752.1"/>
    <property type="molecule type" value="Genomic_DNA"/>
</dbReference>
<dbReference type="SMART" id="SM00320">
    <property type="entry name" value="WD40"/>
    <property type="match status" value="4"/>
</dbReference>
<feature type="compositionally biased region" description="Polar residues" evidence="9">
    <location>
        <begin position="50"/>
        <end position="59"/>
    </location>
</feature>
<dbReference type="KEGG" id="csl:COCSUDRAFT_16127"/>
<dbReference type="PANTHER" id="PTHR18359:SF0">
    <property type="entry name" value="U3 SMALL NUCLEOLAR RNA-ASSOCIATED PROTEIN 18 HOMOLOG"/>
    <property type="match status" value="1"/>
</dbReference>
<comment type="subcellular location">
    <subcellularLocation>
        <location evidence="1">Nucleus</location>
        <location evidence="1">Nucleolus</location>
    </subcellularLocation>
</comment>
<evidence type="ECO:0000256" key="3">
    <source>
        <dbReference type="ARBA" id="ARBA00022553"/>
    </source>
</evidence>
<dbReference type="InterPro" id="IPR045161">
    <property type="entry name" value="Utp18"/>
</dbReference>
<keyword evidence="5" id="KW-0677">Repeat</keyword>
<evidence type="ECO:0000256" key="5">
    <source>
        <dbReference type="ARBA" id="ARBA00022737"/>
    </source>
</evidence>
<evidence type="ECO:0000313" key="10">
    <source>
        <dbReference type="EMBL" id="EIE22752.1"/>
    </source>
</evidence>
<organism evidence="10 11">
    <name type="scientific">Coccomyxa subellipsoidea (strain C-169)</name>
    <name type="common">Green microalga</name>
    <dbReference type="NCBI Taxonomy" id="574566"/>
    <lineage>
        <taxon>Eukaryota</taxon>
        <taxon>Viridiplantae</taxon>
        <taxon>Chlorophyta</taxon>
        <taxon>core chlorophytes</taxon>
        <taxon>Trebouxiophyceae</taxon>
        <taxon>Trebouxiophyceae incertae sedis</taxon>
        <taxon>Coccomyxaceae</taxon>
        <taxon>Coccomyxa</taxon>
        <taxon>Coccomyxa subellipsoidea</taxon>
    </lineage>
</organism>
<dbReference type="Pfam" id="PF00400">
    <property type="entry name" value="WD40"/>
    <property type="match status" value="1"/>
</dbReference>
<comment type="caution">
    <text evidence="10">The sequence shown here is derived from an EMBL/GenBank/DDBJ whole genome shotgun (WGS) entry which is preliminary data.</text>
</comment>
<dbReference type="STRING" id="574566.I0YWI3"/>
<dbReference type="GeneID" id="17040739"/>
<comment type="similarity">
    <text evidence="7">Belongs to the WD repeat UTP18 family.</text>
</comment>
<dbReference type="OrthoDB" id="1935146at2759"/>
<dbReference type="SUPFAM" id="SSF50978">
    <property type="entry name" value="WD40 repeat-like"/>
    <property type="match status" value="1"/>
</dbReference>
<name>I0YWI3_COCSC</name>
<dbReference type="RefSeq" id="XP_005647296.1">
    <property type="nucleotide sequence ID" value="XM_005647239.1"/>
</dbReference>
<keyword evidence="4" id="KW-0853">WD repeat</keyword>